<dbReference type="UniPathway" id="UPA00252"/>
<keyword evidence="13" id="KW-1185">Reference proteome</keyword>
<evidence type="ECO:0000256" key="8">
    <source>
        <dbReference type="ARBA" id="ARBA00023136"/>
    </source>
</evidence>
<dbReference type="eggNOG" id="COG3071">
    <property type="taxonomic scope" value="Bacteria"/>
</dbReference>
<dbReference type="InterPro" id="IPR010817">
    <property type="entry name" value="HemY_N"/>
</dbReference>
<dbReference type="AlphaFoldDB" id="A0A081NIP2"/>
<keyword evidence="9" id="KW-0627">Porphyrin biosynthesis</keyword>
<accession>A0A081NIP2</accession>
<evidence type="ECO:0000256" key="3">
    <source>
        <dbReference type="ARBA" id="ARBA00004744"/>
    </source>
</evidence>
<reference evidence="12 13" key="1">
    <citation type="submission" date="2014-06" db="EMBL/GenBank/DDBJ databases">
        <title>Whole Genome Sequences of Three Symbiotic Endozoicomonas Bacteria.</title>
        <authorList>
            <person name="Neave M.J."/>
            <person name="Apprill A."/>
            <person name="Voolstra C.R."/>
        </authorList>
    </citation>
    <scope>NUCLEOTIDE SEQUENCE [LARGE SCALE GENOMIC DNA]</scope>
    <source>
        <strain evidence="12 13">DSM 25634</strain>
    </source>
</reference>
<comment type="subcellular location">
    <subcellularLocation>
        <location evidence="2">Cell inner membrane</location>
        <topology evidence="2">Multi-pass membrane protein</topology>
    </subcellularLocation>
</comment>
<evidence type="ECO:0000256" key="4">
    <source>
        <dbReference type="ARBA" id="ARBA00022475"/>
    </source>
</evidence>
<comment type="function">
    <text evidence="1">Involved in a late step of protoheme IX synthesis.</text>
</comment>
<keyword evidence="4" id="KW-1003">Cell membrane</keyword>
<keyword evidence="5" id="KW-0997">Cell inner membrane</keyword>
<comment type="pathway">
    <text evidence="3">Porphyrin-containing compound metabolism; protoheme biosynthesis.</text>
</comment>
<evidence type="ECO:0000313" key="12">
    <source>
        <dbReference type="EMBL" id="KEQ18315.1"/>
    </source>
</evidence>
<evidence type="ECO:0000256" key="2">
    <source>
        <dbReference type="ARBA" id="ARBA00004429"/>
    </source>
</evidence>
<sequence>MKSFIIFLVILGITFGLANAMVSDNGYVLISYNTATFESTLWGLFLLIGLAIGAVWLVWIILKLIFGITGFIYPMTPTAKERQARKMTTRGFVEFTQGHWKKAERMLSQAADYGSSPLLNYLAAARAAHENGDLEASAEYLRRADHKEPGAELAIGITQAQLQLASGQLEQALATLTKLHKQVPRHAYVLKMLKQSYSRLNDWQSLAALLPKLKKQKVVSDEEFRTIELQCFEALFKQAFNNGRSFTSLDQRIKPAAQVWNSLSSSQKRHSAMIYRYGKCLTDLGAEDKAEALLRDNLNKHYSSDIVLLYGKIKGKDLSKQLHFAEAMLNERPNDADLLLTLGRLALRNELWGKAREYFEASLRLSKRIDTYNELGRLLAHMEDHESSSLFFQEGLRLAAGSVVDLPLPGSHTRL</sequence>
<comment type="caution">
    <text evidence="12">The sequence shown here is derived from an EMBL/GenBank/DDBJ whole genome shotgun (WGS) entry which is preliminary data.</text>
</comment>
<dbReference type="Pfam" id="PF07219">
    <property type="entry name" value="HemY_N"/>
    <property type="match status" value="1"/>
</dbReference>
<dbReference type="InterPro" id="IPR005254">
    <property type="entry name" value="Heme_biosyn_assoc_TPR_pro"/>
</dbReference>
<feature type="domain" description="HemY N-terminal" evidence="11">
    <location>
        <begin position="26"/>
        <end position="132"/>
    </location>
</feature>
<feature type="transmembrane region" description="Helical" evidence="10">
    <location>
        <begin position="44"/>
        <end position="73"/>
    </location>
</feature>
<evidence type="ECO:0000256" key="10">
    <source>
        <dbReference type="SAM" id="Phobius"/>
    </source>
</evidence>
<dbReference type="NCBIfam" id="TIGR00540">
    <property type="entry name" value="TPR_hemY_coli"/>
    <property type="match status" value="1"/>
</dbReference>
<evidence type="ECO:0000313" key="13">
    <source>
        <dbReference type="Proteomes" id="UP000028073"/>
    </source>
</evidence>
<evidence type="ECO:0000256" key="5">
    <source>
        <dbReference type="ARBA" id="ARBA00022519"/>
    </source>
</evidence>
<dbReference type="InterPro" id="IPR011990">
    <property type="entry name" value="TPR-like_helical_dom_sf"/>
</dbReference>
<name>A0A081NIP2_9GAMM</name>
<evidence type="ECO:0000256" key="9">
    <source>
        <dbReference type="ARBA" id="ARBA00023244"/>
    </source>
</evidence>
<protein>
    <recommendedName>
        <fullName evidence="11">HemY N-terminal domain-containing protein</fullName>
    </recommendedName>
</protein>
<dbReference type="SUPFAM" id="SSF48452">
    <property type="entry name" value="TPR-like"/>
    <property type="match status" value="1"/>
</dbReference>
<evidence type="ECO:0000256" key="7">
    <source>
        <dbReference type="ARBA" id="ARBA00022989"/>
    </source>
</evidence>
<keyword evidence="7 10" id="KW-1133">Transmembrane helix</keyword>
<dbReference type="EMBL" id="JOKH01000002">
    <property type="protein sequence ID" value="KEQ18315.1"/>
    <property type="molecule type" value="Genomic_DNA"/>
</dbReference>
<evidence type="ECO:0000256" key="6">
    <source>
        <dbReference type="ARBA" id="ARBA00022692"/>
    </source>
</evidence>
<dbReference type="RefSeq" id="WP_034835501.1">
    <property type="nucleotide sequence ID" value="NZ_JOKH01000002.1"/>
</dbReference>
<keyword evidence="8 10" id="KW-0472">Membrane</keyword>
<gene>
    <name evidence="12" type="ORF">GZ78_12405</name>
</gene>
<proteinExistence type="predicted"/>
<dbReference type="Gene3D" id="1.25.40.10">
    <property type="entry name" value="Tetratricopeptide repeat domain"/>
    <property type="match status" value="2"/>
</dbReference>
<keyword evidence="6 10" id="KW-0812">Transmembrane</keyword>
<dbReference type="OrthoDB" id="7053339at2"/>
<dbReference type="Proteomes" id="UP000028073">
    <property type="component" value="Unassembled WGS sequence"/>
</dbReference>
<dbReference type="GO" id="GO:0005886">
    <property type="term" value="C:plasma membrane"/>
    <property type="evidence" value="ECO:0007669"/>
    <property type="project" value="UniProtKB-SubCell"/>
</dbReference>
<evidence type="ECO:0000256" key="1">
    <source>
        <dbReference type="ARBA" id="ARBA00002962"/>
    </source>
</evidence>
<evidence type="ECO:0000259" key="11">
    <source>
        <dbReference type="Pfam" id="PF07219"/>
    </source>
</evidence>
<dbReference type="STRING" id="1137799.GZ78_12405"/>
<dbReference type="GO" id="GO:0006779">
    <property type="term" value="P:porphyrin-containing compound biosynthetic process"/>
    <property type="evidence" value="ECO:0007669"/>
    <property type="project" value="UniProtKB-KW"/>
</dbReference>
<dbReference type="GO" id="GO:0042168">
    <property type="term" value="P:heme metabolic process"/>
    <property type="evidence" value="ECO:0007669"/>
    <property type="project" value="InterPro"/>
</dbReference>
<organism evidence="12 13">
    <name type="scientific">Endozoicomonas numazuensis</name>
    <dbReference type="NCBI Taxonomy" id="1137799"/>
    <lineage>
        <taxon>Bacteria</taxon>
        <taxon>Pseudomonadati</taxon>
        <taxon>Pseudomonadota</taxon>
        <taxon>Gammaproteobacteria</taxon>
        <taxon>Oceanospirillales</taxon>
        <taxon>Endozoicomonadaceae</taxon>
        <taxon>Endozoicomonas</taxon>
    </lineage>
</organism>